<dbReference type="InterPro" id="IPR017441">
    <property type="entry name" value="Protein_kinase_ATP_BS"/>
</dbReference>
<evidence type="ECO:0000256" key="1">
    <source>
        <dbReference type="ARBA" id="ARBA00022527"/>
    </source>
</evidence>
<dbReference type="CDD" id="cd07834">
    <property type="entry name" value="STKc_MAPK"/>
    <property type="match status" value="1"/>
</dbReference>
<dbReference type="EMBL" id="PYSW02000021">
    <property type="protein sequence ID" value="KAG2383348.1"/>
    <property type="molecule type" value="Genomic_DNA"/>
</dbReference>
<dbReference type="InterPro" id="IPR011009">
    <property type="entry name" value="Kinase-like_dom_sf"/>
</dbReference>
<evidence type="ECO:0000259" key="8">
    <source>
        <dbReference type="PROSITE" id="PS50011"/>
    </source>
</evidence>
<evidence type="ECO:0000313" key="10">
    <source>
        <dbReference type="Proteomes" id="UP000816034"/>
    </source>
</evidence>
<proteinExistence type="predicted"/>
<evidence type="ECO:0000313" key="9">
    <source>
        <dbReference type="EMBL" id="KAG2383348.1"/>
    </source>
</evidence>
<feature type="compositionally biased region" description="Low complexity" evidence="7">
    <location>
        <begin position="7"/>
        <end position="30"/>
    </location>
</feature>
<dbReference type="Gene3D" id="1.10.510.10">
    <property type="entry name" value="Transferase(Phosphotransferase) domain 1"/>
    <property type="match status" value="1"/>
</dbReference>
<evidence type="ECO:0000256" key="6">
    <source>
        <dbReference type="PROSITE-ProRule" id="PRU10141"/>
    </source>
</evidence>
<dbReference type="RefSeq" id="XP_044549027.1">
    <property type="nucleotide sequence ID" value="XM_044694351.1"/>
</dbReference>
<dbReference type="InterPro" id="IPR008271">
    <property type="entry name" value="Ser/Thr_kinase_AS"/>
</dbReference>
<dbReference type="Gene3D" id="3.30.200.20">
    <property type="entry name" value="Phosphorylase Kinase, domain 1"/>
    <property type="match status" value="1"/>
</dbReference>
<keyword evidence="3 6" id="KW-0547">Nucleotide-binding</keyword>
<feature type="binding site" evidence="6">
    <location>
        <position position="232"/>
    </location>
    <ligand>
        <name>ATP</name>
        <dbReference type="ChEBI" id="CHEBI:30616"/>
    </ligand>
</feature>
<keyword evidence="5 6" id="KW-0067">ATP-binding</keyword>
<protein>
    <recommendedName>
        <fullName evidence="8">Protein kinase domain-containing protein</fullName>
    </recommendedName>
</protein>
<evidence type="ECO:0000256" key="4">
    <source>
        <dbReference type="ARBA" id="ARBA00022777"/>
    </source>
</evidence>
<dbReference type="Proteomes" id="UP000816034">
    <property type="component" value="Unassembled WGS sequence"/>
</dbReference>
<reference evidence="9 10" key="1">
    <citation type="journal article" date="2018" name="BMC Genomics">
        <title>The genome of Naegleria lovaniensis, the basis for a comparative approach to unravel pathogenicity factors of the human pathogenic amoeba N. fowleri.</title>
        <authorList>
            <person name="Liechti N."/>
            <person name="Schurch N."/>
            <person name="Bruggmann R."/>
            <person name="Wittwer M."/>
        </authorList>
    </citation>
    <scope>NUCLEOTIDE SEQUENCE [LARGE SCALE GENOMIC DNA]</scope>
    <source>
        <strain evidence="9 10">ATCC 30569</strain>
    </source>
</reference>
<evidence type="ECO:0000256" key="5">
    <source>
        <dbReference type="ARBA" id="ARBA00022840"/>
    </source>
</evidence>
<feature type="region of interest" description="Disordered" evidence="7">
    <location>
        <begin position="97"/>
        <end position="152"/>
    </location>
</feature>
<keyword evidence="4" id="KW-0418">Kinase</keyword>
<evidence type="ECO:0000256" key="7">
    <source>
        <dbReference type="SAM" id="MobiDB-lite"/>
    </source>
</evidence>
<name>A0AA88GRY1_NAELO</name>
<dbReference type="Pfam" id="PF00069">
    <property type="entry name" value="Pkinase"/>
    <property type="match status" value="1"/>
</dbReference>
<feature type="region of interest" description="Disordered" evidence="7">
    <location>
        <begin position="1"/>
        <end position="35"/>
    </location>
</feature>
<evidence type="ECO:0000256" key="2">
    <source>
        <dbReference type="ARBA" id="ARBA00022679"/>
    </source>
</evidence>
<evidence type="ECO:0000256" key="3">
    <source>
        <dbReference type="ARBA" id="ARBA00022741"/>
    </source>
</evidence>
<dbReference type="SMART" id="SM00220">
    <property type="entry name" value="S_TKc"/>
    <property type="match status" value="1"/>
</dbReference>
<feature type="compositionally biased region" description="Acidic residues" evidence="7">
    <location>
        <begin position="134"/>
        <end position="152"/>
    </location>
</feature>
<sequence>MVHLHTSPKPRSPSSASATTNNTTTGNNNNQILEQQRQAYYSAYHQDKRIIQEKQEAYYDYEEAAEDVDEDEYYPTMTSSYQQNNQLVGASGFEQQPDLISKPTLNPSSSSTSDSVPCYSNNEEYHHDNSVMRDDEEEDEYVDEGDDNEANDLENQFSETGLNTSYDDMNENPYAKDSPQHEHYIEGVQFLLPLRYEPIECVGKGAYGIVISANDRLMNRKVAIKKIEAVFKKEKFFQKRIMREIKILIHCKGHPNIVEILDLVPSESFDEFEDIYIVTEYMDCNLQELLKSGQKFSEQNIQYFLYQMLKALDVLHSCDIVHRDIKSSNILVNNDYEVKFCDFGLSRAMMNEKMSTDNVATRWYRSPELLLKYHKAGKPIDVWSLGCVFAELLSTPKQHVLFPGESHLNQIDKILDILGTPPPEDIYGCFKAQVYMSNQPFRKKKDFSKLFPEANPEALDLLEKMLSFSPDKRITVKEALKHPYLESMANHMDDEEEGISSDGGFVTRDFEYRFDESWEVHQIKKMMYDECVNFHYAWSRK</sequence>
<dbReference type="GO" id="GO:0005524">
    <property type="term" value="F:ATP binding"/>
    <property type="evidence" value="ECO:0007669"/>
    <property type="project" value="UniProtKB-UniRule"/>
</dbReference>
<dbReference type="InterPro" id="IPR000719">
    <property type="entry name" value="Prot_kinase_dom"/>
</dbReference>
<keyword evidence="2" id="KW-0808">Transferase</keyword>
<dbReference type="PROSITE" id="PS00107">
    <property type="entry name" value="PROTEIN_KINASE_ATP"/>
    <property type="match status" value="1"/>
</dbReference>
<dbReference type="GeneID" id="68097140"/>
<gene>
    <name evidence="9" type="ORF">C9374_004685</name>
</gene>
<comment type="caution">
    <text evidence="9">The sequence shown here is derived from an EMBL/GenBank/DDBJ whole genome shotgun (WGS) entry which is preliminary data.</text>
</comment>
<keyword evidence="10" id="KW-1185">Reference proteome</keyword>
<feature type="domain" description="Protein kinase" evidence="8">
    <location>
        <begin position="196"/>
        <end position="485"/>
    </location>
</feature>
<dbReference type="GO" id="GO:0004674">
    <property type="term" value="F:protein serine/threonine kinase activity"/>
    <property type="evidence" value="ECO:0007669"/>
    <property type="project" value="UniProtKB-KW"/>
</dbReference>
<feature type="compositionally biased region" description="Low complexity" evidence="7">
    <location>
        <begin position="101"/>
        <end position="120"/>
    </location>
</feature>
<dbReference type="FunFam" id="3.30.200.20:FF:000046">
    <property type="entry name" value="Mitogen-activated protein kinase"/>
    <property type="match status" value="1"/>
</dbReference>
<dbReference type="AlphaFoldDB" id="A0AA88GRY1"/>
<feature type="compositionally biased region" description="Basic and acidic residues" evidence="7">
    <location>
        <begin position="123"/>
        <end position="133"/>
    </location>
</feature>
<dbReference type="InterPro" id="IPR050117">
    <property type="entry name" value="MAPK"/>
</dbReference>
<keyword evidence="1" id="KW-0723">Serine/threonine-protein kinase</keyword>
<dbReference type="PANTHER" id="PTHR24055">
    <property type="entry name" value="MITOGEN-ACTIVATED PROTEIN KINASE"/>
    <property type="match status" value="1"/>
</dbReference>
<organism evidence="9 10">
    <name type="scientific">Naegleria lovaniensis</name>
    <name type="common">Amoeba</name>
    <dbReference type="NCBI Taxonomy" id="51637"/>
    <lineage>
        <taxon>Eukaryota</taxon>
        <taxon>Discoba</taxon>
        <taxon>Heterolobosea</taxon>
        <taxon>Tetramitia</taxon>
        <taxon>Eutetramitia</taxon>
        <taxon>Vahlkampfiidae</taxon>
        <taxon>Naegleria</taxon>
    </lineage>
</organism>
<dbReference type="PROSITE" id="PS50011">
    <property type="entry name" value="PROTEIN_KINASE_DOM"/>
    <property type="match status" value="1"/>
</dbReference>
<dbReference type="FunFam" id="1.10.510.10:FF:000624">
    <property type="entry name" value="Mitogen-activated protein kinase"/>
    <property type="match status" value="1"/>
</dbReference>
<dbReference type="PROSITE" id="PS00108">
    <property type="entry name" value="PROTEIN_KINASE_ST"/>
    <property type="match status" value="1"/>
</dbReference>
<dbReference type="SUPFAM" id="SSF56112">
    <property type="entry name" value="Protein kinase-like (PK-like)"/>
    <property type="match status" value="1"/>
</dbReference>
<accession>A0AA88GRY1</accession>